<keyword evidence="2" id="KW-1185">Reference proteome</keyword>
<name>A0A4R4N8N3_9ACTN</name>
<reference evidence="1 2" key="1">
    <citation type="submission" date="2019-02" db="EMBL/GenBank/DDBJ databases">
        <title>Draft genome sequences of novel Actinobacteria.</title>
        <authorList>
            <person name="Sahin N."/>
            <person name="Ay H."/>
            <person name="Saygin H."/>
        </authorList>
    </citation>
    <scope>NUCLEOTIDE SEQUENCE [LARGE SCALE GENOMIC DNA]</scope>
    <source>
        <strain evidence="1 2">KC201</strain>
    </source>
</reference>
<dbReference type="OrthoDB" id="8670884at2"/>
<protein>
    <recommendedName>
        <fullName evidence="3">Redoxin domain-containing protein</fullName>
    </recommendedName>
</protein>
<evidence type="ECO:0000313" key="2">
    <source>
        <dbReference type="Proteomes" id="UP000295157"/>
    </source>
</evidence>
<dbReference type="AlphaFoldDB" id="A0A4R4N8N3"/>
<sequence>MRLLVDVELMDVEGRFGQAYGVNRGGAVLVRPDGYVAWRSPDPVEDPAATLERVMQQILSR</sequence>
<dbReference type="InterPro" id="IPR036249">
    <property type="entry name" value="Thioredoxin-like_sf"/>
</dbReference>
<evidence type="ECO:0000313" key="1">
    <source>
        <dbReference type="EMBL" id="TDC05301.1"/>
    </source>
</evidence>
<gene>
    <name evidence="1" type="ORF">E1267_20040</name>
</gene>
<dbReference type="Gene3D" id="3.40.30.120">
    <property type="match status" value="1"/>
</dbReference>
<evidence type="ECO:0008006" key="3">
    <source>
        <dbReference type="Google" id="ProtNLM"/>
    </source>
</evidence>
<dbReference type="Proteomes" id="UP000295157">
    <property type="component" value="Unassembled WGS sequence"/>
</dbReference>
<dbReference type="RefSeq" id="WP_132334107.1">
    <property type="nucleotide sequence ID" value="NZ_SMJZ01000072.1"/>
</dbReference>
<organism evidence="1 2">
    <name type="scientific">Nonomuraea longispora</name>
    <dbReference type="NCBI Taxonomy" id="1848320"/>
    <lineage>
        <taxon>Bacteria</taxon>
        <taxon>Bacillati</taxon>
        <taxon>Actinomycetota</taxon>
        <taxon>Actinomycetes</taxon>
        <taxon>Streptosporangiales</taxon>
        <taxon>Streptosporangiaceae</taxon>
        <taxon>Nonomuraea</taxon>
    </lineage>
</organism>
<dbReference type="SUPFAM" id="SSF52833">
    <property type="entry name" value="Thioredoxin-like"/>
    <property type="match status" value="1"/>
</dbReference>
<accession>A0A4R4N8N3</accession>
<comment type="caution">
    <text evidence="1">The sequence shown here is derived from an EMBL/GenBank/DDBJ whole genome shotgun (WGS) entry which is preliminary data.</text>
</comment>
<dbReference type="EMBL" id="SMJZ01000072">
    <property type="protein sequence ID" value="TDC05301.1"/>
    <property type="molecule type" value="Genomic_DNA"/>
</dbReference>
<proteinExistence type="predicted"/>
<dbReference type="Pfam" id="PF21274">
    <property type="entry name" value="Rng_hyd_C"/>
    <property type="match status" value="1"/>
</dbReference>